<dbReference type="EMBL" id="JBHTCE010000001">
    <property type="protein sequence ID" value="MFC7389251.1"/>
    <property type="molecule type" value="Genomic_DNA"/>
</dbReference>
<comment type="caution">
    <text evidence="1">The sequence shown here is derived from an EMBL/GenBank/DDBJ whole genome shotgun (WGS) entry which is preliminary data.</text>
</comment>
<sequence length="66" mass="8067">MVHHIYPLEQYPELAYEDWNLIPLTNKVHNTFHDRNNDAVIGRGLEWQEKRRKEFERFYAKLPPSD</sequence>
<evidence type="ECO:0008006" key="3">
    <source>
        <dbReference type="Google" id="ProtNLM"/>
    </source>
</evidence>
<dbReference type="RefSeq" id="WP_251130577.1">
    <property type="nucleotide sequence ID" value="NZ_JANIEL010000051.1"/>
</dbReference>
<evidence type="ECO:0000313" key="2">
    <source>
        <dbReference type="Proteomes" id="UP001596439"/>
    </source>
</evidence>
<protein>
    <recommendedName>
        <fullName evidence="3">HNH endonuclease</fullName>
    </recommendedName>
</protein>
<reference evidence="2" key="1">
    <citation type="journal article" date="2019" name="Int. J. Syst. Evol. Microbiol.">
        <title>The Global Catalogue of Microorganisms (GCM) 10K type strain sequencing project: providing services to taxonomists for standard genome sequencing and annotation.</title>
        <authorList>
            <consortium name="The Broad Institute Genomics Platform"/>
            <consortium name="The Broad Institute Genome Sequencing Center for Infectious Disease"/>
            <person name="Wu L."/>
            <person name="Ma J."/>
        </authorList>
    </citation>
    <scope>NUCLEOTIDE SEQUENCE [LARGE SCALE GENOMIC DNA]</scope>
    <source>
        <strain evidence="2">CCUG 55590</strain>
    </source>
</reference>
<evidence type="ECO:0000313" key="1">
    <source>
        <dbReference type="EMBL" id="MFC7389251.1"/>
    </source>
</evidence>
<dbReference type="Proteomes" id="UP001596439">
    <property type="component" value="Unassembled WGS sequence"/>
</dbReference>
<proteinExistence type="predicted"/>
<name>A0ABW2PPZ2_9BACL</name>
<gene>
    <name evidence="1" type="ORF">ACFQO8_03780</name>
</gene>
<organism evidence="1 2">
    <name type="scientific">Exiguobacterium aestuarii</name>
    <dbReference type="NCBI Taxonomy" id="273527"/>
    <lineage>
        <taxon>Bacteria</taxon>
        <taxon>Bacillati</taxon>
        <taxon>Bacillota</taxon>
        <taxon>Bacilli</taxon>
        <taxon>Bacillales</taxon>
        <taxon>Bacillales Family XII. Incertae Sedis</taxon>
        <taxon>Exiguobacterium</taxon>
    </lineage>
</organism>
<keyword evidence="2" id="KW-1185">Reference proteome</keyword>
<accession>A0ABW2PPZ2</accession>